<dbReference type="EMBL" id="ML978712">
    <property type="protein sequence ID" value="KAF2090701.1"/>
    <property type="molecule type" value="Genomic_DNA"/>
</dbReference>
<dbReference type="AlphaFoldDB" id="A0A9P4LXL2"/>
<comment type="caution">
    <text evidence="2">The sequence shown here is derived from an EMBL/GenBank/DDBJ whole genome shotgun (WGS) entry which is preliminary data.</text>
</comment>
<reference evidence="2" key="1">
    <citation type="journal article" date="2020" name="Stud. Mycol.">
        <title>101 Dothideomycetes genomes: a test case for predicting lifestyles and emergence of pathogens.</title>
        <authorList>
            <person name="Haridas S."/>
            <person name="Albert R."/>
            <person name="Binder M."/>
            <person name="Bloem J."/>
            <person name="Labutti K."/>
            <person name="Salamov A."/>
            <person name="Andreopoulos B."/>
            <person name="Baker S."/>
            <person name="Barry K."/>
            <person name="Bills G."/>
            <person name="Bluhm B."/>
            <person name="Cannon C."/>
            <person name="Castanera R."/>
            <person name="Culley D."/>
            <person name="Daum C."/>
            <person name="Ezra D."/>
            <person name="Gonzalez J."/>
            <person name="Henrissat B."/>
            <person name="Kuo A."/>
            <person name="Liang C."/>
            <person name="Lipzen A."/>
            <person name="Lutzoni F."/>
            <person name="Magnuson J."/>
            <person name="Mondo S."/>
            <person name="Nolan M."/>
            <person name="Ohm R."/>
            <person name="Pangilinan J."/>
            <person name="Park H.-J."/>
            <person name="Ramirez L."/>
            <person name="Alfaro M."/>
            <person name="Sun H."/>
            <person name="Tritt A."/>
            <person name="Yoshinaga Y."/>
            <person name="Zwiers L.-H."/>
            <person name="Turgeon B."/>
            <person name="Goodwin S."/>
            <person name="Spatafora J."/>
            <person name="Crous P."/>
            <person name="Grigoriev I."/>
        </authorList>
    </citation>
    <scope>NUCLEOTIDE SEQUENCE</scope>
    <source>
        <strain evidence="2">CBS 121410</strain>
    </source>
</reference>
<organism evidence="2 3">
    <name type="scientific">Saccharata proteae CBS 121410</name>
    <dbReference type="NCBI Taxonomy" id="1314787"/>
    <lineage>
        <taxon>Eukaryota</taxon>
        <taxon>Fungi</taxon>
        <taxon>Dikarya</taxon>
        <taxon>Ascomycota</taxon>
        <taxon>Pezizomycotina</taxon>
        <taxon>Dothideomycetes</taxon>
        <taxon>Dothideomycetes incertae sedis</taxon>
        <taxon>Botryosphaeriales</taxon>
        <taxon>Saccharataceae</taxon>
        <taxon>Saccharata</taxon>
    </lineage>
</organism>
<evidence type="ECO:0000313" key="3">
    <source>
        <dbReference type="Proteomes" id="UP000799776"/>
    </source>
</evidence>
<name>A0A9P4LXL2_9PEZI</name>
<dbReference type="GO" id="GO:0016491">
    <property type="term" value="F:oxidoreductase activity"/>
    <property type="evidence" value="ECO:0007669"/>
    <property type="project" value="UniProtKB-KW"/>
</dbReference>
<evidence type="ECO:0008006" key="4">
    <source>
        <dbReference type="Google" id="ProtNLM"/>
    </source>
</evidence>
<protein>
    <recommendedName>
        <fullName evidence="4">HypA-like protein</fullName>
    </recommendedName>
</protein>
<dbReference type="PANTHER" id="PTHR35870">
    <property type="entry name" value="PROTEIN, PUTATIVE (AFU_ORTHOLOGUE AFUA_5G03330)-RELATED"/>
    <property type="match status" value="1"/>
</dbReference>
<dbReference type="InterPro" id="IPR025337">
    <property type="entry name" value="Questin_oxidase-like"/>
</dbReference>
<evidence type="ECO:0000313" key="2">
    <source>
        <dbReference type="EMBL" id="KAF2090701.1"/>
    </source>
</evidence>
<dbReference type="PANTHER" id="PTHR35870:SF1">
    <property type="entry name" value="PROTEIN, PUTATIVE (AFU_ORTHOLOGUE AFUA_5G03330)-RELATED"/>
    <property type="match status" value="1"/>
</dbReference>
<gene>
    <name evidence="2" type="ORF">K490DRAFT_62024</name>
</gene>
<accession>A0A9P4LXL2</accession>
<keyword evidence="1" id="KW-0560">Oxidoreductase</keyword>
<dbReference type="Proteomes" id="UP000799776">
    <property type="component" value="Unassembled WGS sequence"/>
</dbReference>
<evidence type="ECO:0000256" key="1">
    <source>
        <dbReference type="ARBA" id="ARBA00023002"/>
    </source>
</evidence>
<keyword evidence="3" id="KW-1185">Reference proteome</keyword>
<dbReference type="OrthoDB" id="10004862at2759"/>
<proteinExistence type="predicted"/>
<dbReference type="Pfam" id="PF14027">
    <property type="entry name" value="Questin_oxidase"/>
    <property type="match status" value="1"/>
</dbReference>
<sequence length="441" mass="50389">MATARTVKLSPSDPPEVYYRLGEDSAARASVLLQENHDKHHIFFNSAGFHNHIAHHLPTLWAIGATPIDIQKQYDANKHYQRPPMPVKESDVKNMHDPSKWKSYLGQEKYYNDFLVYFQDEIDQKGWQNVLNEYVFAGDERADDMLVRLFASFLHPIIHLGFGVEFKQPAIIAEALAQTAIHDDWEKDFLLGAEKAAKAKTTPPKTLVELIDAIRKDEKIAKAAHWNDDSKLRDGVFAREPRGITELTADFRVSPDELEFKTAEIANAAAYFTGAAQNPEKAIKFDFFYIHCVNCNVFLSAFIKQTWLSAENKVRLLEWKGRNDLAMYASRAAPELHLNEITHYKPKMPSTGHMDDWQNIYARVAVHQEDGHAAKLIRALSHGQKVCKPYENRKEFRIKHDMWLKLGHMAIDSVEAGDPAWVRGAGFPEAWAVVTDRESRL</sequence>